<keyword evidence="6" id="KW-0967">Endosome</keyword>
<comment type="subcellular location">
    <subcellularLocation>
        <location evidence="1">Endosome membrane</location>
        <topology evidence="1">Multi-pass membrane protein</topology>
    </subcellularLocation>
    <subcellularLocation>
        <location evidence="2">Golgi apparatus membrane</location>
        <topology evidence="2">Multi-pass membrane protein</topology>
    </subcellularLocation>
</comment>
<dbReference type="InterPro" id="IPR004240">
    <property type="entry name" value="EMP70"/>
</dbReference>
<dbReference type="InParanoid" id="A0A059CR39"/>
<evidence type="ECO:0000256" key="10">
    <source>
        <dbReference type="RuleBase" id="RU363079"/>
    </source>
</evidence>
<proteinExistence type="inferred from homology"/>
<accession>A0A059CR39</accession>
<dbReference type="eggNOG" id="KOG1277">
    <property type="taxonomic scope" value="Eukaryota"/>
</dbReference>
<name>A0A059CR39_EUCGR</name>
<evidence type="ECO:0000256" key="1">
    <source>
        <dbReference type="ARBA" id="ARBA00004337"/>
    </source>
</evidence>
<dbReference type="PANTHER" id="PTHR10766:SF14">
    <property type="entry name" value="TRANSMEMBRANE 9 SUPERFAMILY MEMBER 2"/>
    <property type="match status" value="1"/>
</dbReference>
<dbReference type="PANTHER" id="PTHR10766">
    <property type="entry name" value="TRANSMEMBRANE 9 SUPERFAMILY PROTEIN"/>
    <property type="match status" value="1"/>
</dbReference>
<organism evidence="11">
    <name type="scientific">Eucalyptus grandis</name>
    <name type="common">Flooded gum</name>
    <dbReference type="NCBI Taxonomy" id="71139"/>
    <lineage>
        <taxon>Eukaryota</taxon>
        <taxon>Viridiplantae</taxon>
        <taxon>Streptophyta</taxon>
        <taxon>Embryophyta</taxon>
        <taxon>Tracheophyta</taxon>
        <taxon>Spermatophyta</taxon>
        <taxon>Magnoliopsida</taxon>
        <taxon>eudicotyledons</taxon>
        <taxon>Gunneridae</taxon>
        <taxon>Pentapetalae</taxon>
        <taxon>rosids</taxon>
        <taxon>malvids</taxon>
        <taxon>Myrtales</taxon>
        <taxon>Myrtaceae</taxon>
        <taxon>Myrtoideae</taxon>
        <taxon>Eucalypteae</taxon>
        <taxon>Eucalyptus</taxon>
    </lineage>
</organism>
<dbReference type="Pfam" id="PF02990">
    <property type="entry name" value="EMP70"/>
    <property type="match status" value="1"/>
</dbReference>
<dbReference type="AlphaFoldDB" id="A0A059CR39"/>
<comment type="similarity">
    <text evidence="3 10">Belongs to the nonaspanin (TM9SF) (TC 9.A.2) family.</text>
</comment>
<keyword evidence="9" id="KW-0472">Membrane</keyword>
<sequence>MAVYPSEFGIQRMKEEEIYGPVGLFDDEDDRNEDYLDEKQDTLGEILNGDRLVTAPYEVKFLQGKDQEVACAKKLTSEEVSQIQATIKQFYIFQMYCDDLPIWGYIGKVEESPTNISEHKYLLYQHFEIEIFFNKDQIIEAHLLMHPNEVVELAEGRNMDIELQFSVHWMVLAGFL</sequence>
<evidence type="ECO:0000256" key="8">
    <source>
        <dbReference type="ARBA" id="ARBA00023034"/>
    </source>
</evidence>
<reference evidence="11" key="1">
    <citation type="submission" date="2013-07" db="EMBL/GenBank/DDBJ databases">
        <title>The genome of Eucalyptus grandis.</title>
        <authorList>
            <person name="Schmutz J."/>
            <person name="Hayes R."/>
            <person name="Myburg A."/>
            <person name="Tuskan G."/>
            <person name="Grattapaglia D."/>
            <person name="Rokhsar D.S."/>
        </authorList>
    </citation>
    <scope>NUCLEOTIDE SEQUENCE</scope>
    <source>
        <tissue evidence="11">Leaf extractions</tissue>
    </source>
</reference>
<evidence type="ECO:0000313" key="11">
    <source>
        <dbReference type="EMBL" id="KCW80684.1"/>
    </source>
</evidence>
<dbReference type="GO" id="GO:0000139">
    <property type="term" value="C:Golgi membrane"/>
    <property type="evidence" value="ECO:0007669"/>
    <property type="project" value="UniProtKB-SubCell"/>
</dbReference>
<dbReference type="EMBL" id="KK198755">
    <property type="protein sequence ID" value="KCW80684.1"/>
    <property type="molecule type" value="Genomic_DNA"/>
</dbReference>
<evidence type="ECO:0000256" key="4">
    <source>
        <dbReference type="ARBA" id="ARBA00022692"/>
    </source>
</evidence>
<keyword evidence="5" id="KW-0732">Signal</keyword>
<evidence type="ECO:0000256" key="6">
    <source>
        <dbReference type="ARBA" id="ARBA00022753"/>
    </source>
</evidence>
<keyword evidence="4" id="KW-0812">Transmembrane</keyword>
<evidence type="ECO:0000256" key="7">
    <source>
        <dbReference type="ARBA" id="ARBA00022989"/>
    </source>
</evidence>
<evidence type="ECO:0000256" key="2">
    <source>
        <dbReference type="ARBA" id="ARBA00004653"/>
    </source>
</evidence>
<dbReference type="Gramene" id="KCW80684">
    <property type="protein sequence ID" value="KCW80684"/>
    <property type="gene ID" value="EUGRSUZ_C02078"/>
</dbReference>
<keyword evidence="8" id="KW-0333">Golgi apparatus</keyword>
<protein>
    <recommendedName>
        <fullName evidence="10">Transmembrane 9 superfamily member</fullName>
    </recommendedName>
</protein>
<evidence type="ECO:0000256" key="3">
    <source>
        <dbReference type="ARBA" id="ARBA00005227"/>
    </source>
</evidence>
<evidence type="ECO:0000256" key="9">
    <source>
        <dbReference type="ARBA" id="ARBA00023136"/>
    </source>
</evidence>
<dbReference type="GO" id="GO:0010008">
    <property type="term" value="C:endosome membrane"/>
    <property type="evidence" value="ECO:0007669"/>
    <property type="project" value="UniProtKB-SubCell"/>
</dbReference>
<dbReference type="OMA" id="QEVACAK"/>
<evidence type="ECO:0000256" key="5">
    <source>
        <dbReference type="ARBA" id="ARBA00022729"/>
    </source>
</evidence>
<keyword evidence="7" id="KW-1133">Transmembrane helix</keyword>
<gene>
    <name evidence="11" type="ORF">EUGRSUZ_C02078</name>
</gene>